<evidence type="ECO:0000313" key="13">
    <source>
        <dbReference type="Proteomes" id="UP000196005"/>
    </source>
</evidence>
<dbReference type="InterPro" id="IPR001497">
    <property type="entry name" value="MethylDNA_cys_MeTrfase_AS"/>
</dbReference>
<dbReference type="GO" id="GO:0006307">
    <property type="term" value="P:DNA alkylation repair"/>
    <property type="evidence" value="ECO:0007669"/>
    <property type="project" value="UniProtKB-UniRule"/>
</dbReference>
<evidence type="ECO:0000256" key="8">
    <source>
        <dbReference type="ARBA" id="ARBA00049348"/>
    </source>
</evidence>
<evidence type="ECO:0000256" key="3">
    <source>
        <dbReference type="ARBA" id="ARBA00022490"/>
    </source>
</evidence>
<dbReference type="FunFam" id="1.10.10.10:FF:000214">
    <property type="entry name" value="Methylated-DNA--protein-cysteine methyltransferase"/>
    <property type="match status" value="1"/>
</dbReference>
<evidence type="ECO:0000256" key="4">
    <source>
        <dbReference type="ARBA" id="ARBA00022603"/>
    </source>
</evidence>
<keyword evidence="7 9" id="KW-0234">DNA repair</keyword>
<accession>A0A1Y0HQ69</accession>
<evidence type="ECO:0000256" key="2">
    <source>
        <dbReference type="ARBA" id="ARBA00008711"/>
    </source>
</evidence>
<dbReference type="Gene3D" id="3.30.160.70">
    <property type="entry name" value="Methylated DNA-protein cysteine methyltransferase domain"/>
    <property type="match status" value="1"/>
</dbReference>
<sequence>MVHCTFSSPVGLLLISADAKGICGLDFDDNGEIMKDSNPHIELLKHELEAYFSGKLKTFSVPLHPKGTPFQESVWKTLQNIPYGETISYSREAELLKHPKATRAVANANGKNRIAIVIPCHRVIAKDGGIGGYGGGLWRKEYLLALEQKYR</sequence>
<name>A0A1Y0HQ69_9BACT</name>
<keyword evidence="13" id="KW-1185">Reference proteome</keyword>
<evidence type="ECO:0000256" key="6">
    <source>
        <dbReference type="ARBA" id="ARBA00022763"/>
    </source>
</evidence>
<dbReference type="InterPro" id="IPR036217">
    <property type="entry name" value="MethylDNA_cys_MeTrfase_DNAb"/>
</dbReference>
<gene>
    <name evidence="12" type="ORF">Sdiek1_2938</name>
</gene>
<dbReference type="EC" id="2.1.1.63" evidence="9"/>
<comment type="similarity">
    <text evidence="2 9">Belongs to the MGMT family.</text>
</comment>
<reference evidence="13" key="1">
    <citation type="submission" date="2017-05" db="EMBL/GenBank/DDBJ databases">
        <title>Dechlorination kinetics govern the competition between two new strains of the genus Sulfurospirillum.</title>
        <authorList>
            <person name="Buttet G.F."/>
            <person name="Murray A.M."/>
            <person name="Goris T."/>
            <person name="Burion M."/>
            <person name="Lin B."/>
            <person name="Rolle M."/>
            <person name="Maillard J."/>
        </authorList>
    </citation>
    <scope>NUCLEOTIDE SEQUENCE [LARGE SCALE GENOMIC DNA]</scope>
    <source>
        <strain evidence="13">SL2-1</strain>
    </source>
</reference>
<dbReference type="GO" id="GO:0005737">
    <property type="term" value="C:cytoplasm"/>
    <property type="evidence" value="ECO:0007669"/>
    <property type="project" value="UniProtKB-SubCell"/>
</dbReference>
<dbReference type="PROSITE" id="PS00374">
    <property type="entry name" value="MGMT"/>
    <property type="match status" value="1"/>
</dbReference>
<dbReference type="AlphaFoldDB" id="A0A1Y0HQ69"/>
<dbReference type="InterPro" id="IPR036388">
    <property type="entry name" value="WH-like_DNA-bd_sf"/>
</dbReference>
<dbReference type="Pfam" id="PF02870">
    <property type="entry name" value="Methyltransf_1N"/>
    <property type="match status" value="1"/>
</dbReference>
<evidence type="ECO:0000256" key="5">
    <source>
        <dbReference type="ARBA" id="ARBA00022679"/>
    </source>
</evidence>
<dbReference type="KEGG" id="suls:Sdiek1_2938"/>
<evidence type="ECO:0000256" key="7">
    <source>
        <dbReference type="ARBA" id="ARBA00023204"/>
    </source>
</evidence>
<dbReference type="Proteomes" id="UP000196005">
    <property type="component" value="Chromosome"/>
</dbReference>
<dbReference type="InterPro" id="IPR014048">
    <property type="entry name" value="MethylDNA_cys_MeTrfase_DNA-bd"/>
</dbReference>
<dbReference type="Gene3D" id="1.10.10.10">
    <property type="entry name" value="Winged helix-like DNA-binding domain superfamily/Winged helix DNA-binding domain"/>
    <property type="match status" value="1"/>
</dbReference>
<dbReference type="EMBL" id="CP021416">
    <property type="protein sequence ID" value="ARU50080.1"/>
    <property type="molecule type" value="Genomic_DNA"/>
</dbReference>
<evidence type="ECO:0000259" key="10">
    <source>
        <dbReference type="Pfam" id="PF01035"/>
    </source>
</evidence>
<feature type="domain" description="Methylguanine DNA methyltransferase ribonuclease-like" evidence="11">
    <location>
        <begin position="2"/>
        <end position="64"/>
    </location>
</feature>
<dbReference type="CDD" id="cd06445">
    <property type="entry name" value="ATase"/>
    <property type="match status" value="1"/>
</dbReference>
<keyword evidence="3 9" id="KW-0963">Cytoplasm</keyword>
<evidence type="ECO:0000256" key="9">
    <source>
        <dbReference type="HAMAP-Rule" id="MF_00772"/>
    </source>
</evidence>
<comment type="catalytic activity">
    <reaction evidence="1 9">
        <text>a 4-O-methyl-thymidine in DNA + L-cysteinyl-[protein] = a thymidine in DNA + S-methyl-L-cysteinyl-[protein]</text>
        <dbReference type="Rhea" id="RHEA:53428"/>
        <dbReference type="Rhea" id="RHEA-COMP:10131"/>
        <dbReference type="Rhea" id="RHEA-COMP:10132"/>
        <dbReference type="Rhea" id="RHEA-COMP:13555"/>
        <dbReference type="Rhea" id="RHEA-COMP:13556"/>
        <dbReference type="ChEBI" id="CHEBI:29950"/>
        <dbReference type="ChEBI" id="CHEBI:82612"/>
        <dbReference type="ChEBI" id="CHEBI:137386"/>
        <dbReference type="ChEBI" id="CHEBI:137387"/>
        <dbReference type="EC" id="2.1.1.63"/>
    </reaction>
</comment>
<evidence type="ECO:0000256" key="1">
    <source>
        <dbReference type="ARBA" id="ARBA00001286"/>
    </source>
</evidence>
<dbReference type="SUPFAM" id="SSF46767">
    <property type="entry name" value="Methylated DNA-protein cysteine methyltransferase, C-terminal domain"/>
    <property type="match status" value="1"/>
</dbReference>
<evidence type="ECO:0000259" key="11">
    <source>
        <dbReference type="Pfam" id="PF02870"/>
    </source>
</evidence>
<organism evidence="12 13">
    <name type="scientific">Sulfurospirillum diekertiae</name>
    <dbReference type="NCBI Taxonomy" id="1854492"/>
    <lineage>
        <taxon>Bacteria</taxon>
        <taxon>Pseudomonadati</taxon>
        <taxon>Campylobacterota</taxon>
        <taxon>Epsilonproteobacteria</taxon>
        <taxon>Campylobacterales</taxon>
        <taxon>Sulfurospirillaceae</taxon>
        <taxon>Sulfurospirillum</taxon>
    </lineage>
</organism>
<dbReference type="RefSeq" id="WP_087439742.1">
    <property type="nucleotide sequence ID" value="NZ_CP021416.1"/>
</dbReference>
<feature type="active site" description="Nucleophile; methyl group acceptor" evidence="9">
    <location>
        <position position="120"/>
    </location>
</feature>
<comment type="function">
    <text evidence="9">Involved in the cellular defense against the biological effects of O6-methylguanine (O6-MeG) and O4-methylthymine (O4-MeT) in DNA. Repairs the methylated nucleobase in DNA by stoichiometrically transferring the methyl group to a cysteine residue in the enzyme. This is a suicide reaction: the enzyme is irreversibly inactivated.</text>
</comment>
<proteinExistence type="inferred from homology"/>
<dbReference type="InterPro" id="IPR036631">
    <property type="entry name" value="MGMT_N_sf"/>
</dbReference>
<keyword evidence="4 9" id="KW-0489">Methyltransferase</keyword>
<dbReference type="PANTHER" id="PTHR10815:SF5">
    <property type="entry name" value="METHYLATED-DNA--PROTEIN-CYSTEINE METHYLTRANSFERASE"/>
    <property type="match status" value="1"/>
</dbReference>
<protein>
    <recommendedName>
        <fullName evidence="9">Methylated-DNA--protein-cysteine methyltransferase</fullName>
        <ecNumber evidence="9">2.1.1.63</ecNumber>
    </recommendedName>
    <alternativeName>
        <fullName evidence="9">6-O-methylguanine-DNA methyltransferase</fullName>
        <shortName evidence="9">MGMT</shortName>
    </alternativeName>
    <alternativeName>
        <fullName evidence="9">O-6-methylguanine-DNA-alkyltransferase</fullName>
    </alternativeName>
</protein>
<comment type="catalytic activity">
    <reaction evidence="8 9">
        <text>a 6-O-methyl-2'-deoxyguanosine in DNA + L-cysteinyl-[protein] = S-methyl-L-cysteinyl-[protein] + a 2'-deoxyguanosine in DNA</text>
        <dbReference type="Rhea" id="RHEA:24000"/>
        <dbReference type="Rhea" id="RHEA-COMP:10131"/>
        <dbReference type="Rhea" id="RHEA-COMP:10132"/>
        <dbReference type="Rhea" id="RHEA-COMP:11367"/>
        <dbReference type="Rhea" id="RHEA-COMP:11368"/>
        <dbReference type="ChEBI" id="CHEBI:29950"/>
        <dbReference type="ChEBI" id="CHEBI:82612"/>
        <dbReference type="ChEBI" id="CHEBI:85445"/>
        <dbReference type="ChEBI" id="CHEBI:85448"/>
        <dbReference type="EC" id="2.1.1.63"/>
    </reaction>
</comment>
<dbReference type="InterPro" id="IPR008332">
    <property type="entry name" value="MethylG_MeTrfase_N"/>
</dbReference>
<comment type="subcellular location">
    <subcellularLocation>
        <location evidence="9">Cytoplasm</location>
    </subcellularLocation>
</comment>
<keyword evidence="6 9" id="KW-0227">DNA damage</keyword>
<feature type="domain" description="Methylated-DNA-[protein]-cysteine S-methyltransferase DNA binding" evidence="10">
    <location>
        <begin position="69"/>
        <end position="148"/>
    </location>
</feature>
<dbReference type="SUPFAM" id="SSF53155">
    <property type="entry name" value="Methylated DNA-protein cysteine methyltransferase domain"/>
    <property type="match status" value="1"/>
</dbReference>
<keyword evidence="5 9" id="KW-0808">Transferase</keyword>
<dbReference type="InterPro" id="IPR023546">
    <property type="entry name" value="MGMT"/>
</dbReference>
<dbReference type="GO" id="GO:0032259">
    <property type="term" value="P:methylation"/>
    <property type="evidence" value="ECO:0007669"/>
    <property type="project" value="UniProtKB-KW"/>
</dbReference>
<comment type="miscellaneous">
    <text evidence="9">This enzyme catalyzes only one turnover and therefore is not strictly catalytic. According to one definition, an enzyme is a biocatalyst that acts repeatedly and over many reaction cycles.</text>
</comment>
<dbReference type="OrthoDB" id="9802228at2"/>
<evidence type="ECO:0000313" key="12">
    <source>
        <dbReference type="EMBL" id="ARU50080.1"/>
    </source>
</evidence>
<dbReference type="NCBIfam" id="TIGR00589">
    <property type="entry name" value="ogt"/>
    <property type="match status" value="1"/>
</dbReference>
<dbReference type="GO" id="GO:0003908">
    <property type="term" value="F:methylated-DNA-[protein]-cysteine S-methyltransferase activity"/>
    <property type="evidence" value="ECO:0007669"/>
    <property type="project" value="UniProtKB-UniRule"/>
</dbReference>
<dbReference type="PANTHER" id="PTHR10815">
    <property type="entry name" value="METHYLATED-DNA--PROTEIN-CYSTEINE METHYLTRANSFERASE"/>
    <property type="match status" value="1"/>
</dbReference>
<dbReference type="Pfam" id="PF01035">
    <property type="entry name" value="DNA_binding_1"/>
    <property type="match status" value="1"/>
</dbReference>
<dbReference type="HAMAP" id="MF_00772">
    <property type="entry name" value="OGT"/>
    <property type="match status" value="1"/>
</dbReference>